<evidence type="ECO:0000313" key="2">
    <source>
        <dbReference type="Proteomes" id="UP001212097"/>
    </source>
</evidence>
<dbReference type="Proteomes" id="UP001212097">
    <property type="component" value="Chromosome"/>
</dbReference>
<name>A0ABY7QVN8_9ACTN</name>
<dbReference type="EMBL" id="CP115668">
    <property type="protein sequence ID" value="WCC79134.1"/>
    <property type="molecule type" value="Genomic_DNA"/>
</dbReference>
<reference evidence="1 2" key="2">
    <citation type="submission" date="2023-06" db="EMBL/GenBank/DDBJ databases">
        <title>The Gram-positive Non-spore-bearing Anaerobic Bacilli of Human Feces.</title>
        <authorList>
            <person name="Eggerth A.H."/>
        </authorList>
    </citation>
    <scope>NUCLEOTIDE SEQUENCE [LARGE SCALE GENOMIC DNA]</scope>
    <source>
        <strain evidence="1 2">CBA3108</strain>
    </source>
</reference>
<keyword evidence="2" id="KW-1185">Reference proteome</keyword>
<reference evidence="1 2" key="1">
    <citation type="submission" date="2023-01" db="EMBL/GenBank/DDBJ databases">
        <authorList>
            <person name="Lee S.H."/>
            <person name="Jung H.S."/>
            <person name="Yun J.U."/>
        </authorList>
    </citation>
    <scope>NUCLEOTIDE SEQUENCE [LARGE SCALE GENOMIC DNA]</scope>
    <source>
        <strain evidence="1 2">CBA3108</strain>
    </source>
</reference>
<organism evidence="1 2">
    <name type="scientific">Cutibacterium equinum</name>
    <dbReference type="NCBI Taxonomy" id="3016342"/>
    <lineage>
        <taxon>Bacteria</taxon>
        <taxon>Bacillati</taxon>
        <taxon>Actinomycetota</taxon>
        <taxon>Actinomycetes</taxon>
        <taxon>Propionibacteriales</taxon>
        <taxon>Propionibacteriaceae</taxon>
        <taxon>Cutibacterium</taxon>
    </lineage>
</organism>
<gene>
    <name evidence="1" type="ORF">O6R08_06105</name>
</gene>
<proteinExistence type="predicted"/>
<dbReference type="InterPro" id="IPR021903">
    <property type="entry name" value="DUF3515"/>
</dbReference>
<sequence length="150" mass="15668">MPIHHATRYATLLTVCLVATACSSEEPVAHPSGGGSASAGCQAVMADLPRTVAGADLKDHDATVATWGDPSIVLRCGVDKPAGLEPTSRCDVINDVGWFAEQIDDGWRFTTIGRADNVEVTVPTTYSPQADALVDLSAAVKHTPTVHACQ</sequence>
<dbReference type="RefSeq" id="WP_271417340.1">
    <property type="nucleotide sequence ID" value="NZ_CP115668.1"/>
</dbReference>
<dbReference type="Pfam" id="PF12028">
    <property type="entry name" value="DUF3515"/>
    <property type="match status" value="1"/>
</dbReference>
<evidence type="ECO:0000313" key="1">
    <source>
        <dbReference type="EMBL" id="WCC79134.1"/>
    </source>
</evidence>
<accession>A0ABY7QVN8</accession>
<protein>
    <submittedName>
        <fullName evidence="1">DUF3515 domain-containing protein</fullName>
    </submittedName>
</protein>